<dbReference type="PROSITE" id="PS50088">
    <property type="entry name" value="ANK_REPEAT"/>
    <property type="match status" value="11"/>
</dbReference>
<dbReference type="PROSITE" id="PS50297">
    <property type="entry name" value="ANK_REP_REGION"/>
    <property type="match status" value="11"/>
</dbReference>
<proteinExistence type="predicted"/>
<feature type="non-terminal residue" evidence="4">
    <location>
        <position position="1"/>
    </location>
</feature>
<dbReference type="SUPFAM" id="SSF48403">
    <property type="entry name" value="Ankyrin repeat"/>
    <property type="match status" value="3"/>
</dbReference>
<dbReference type="EMBL" id="VTPC01001080">
    <property type="protein sequence ID" value="KAF2903218.1"/>
    <property type="molecule type" value="Genomic_DNA"/>
</dbReference>
<dbReference type="Pfam" id="PF13637">
    <property type="entry name" value="Ank_4"/>
    <property type="match status" value="2"/>
</dbReference>
<evidence type="ECO:0000256" key="3">
    <source>
        <dbReference type="PROSITE-ProRule" id="PRU00023"/>
    </source>
</evidence>
<name>A0A8K0DBV2_IGNLU</name>
<dbReference type="PRINTS" id="PR01415">
    <property type="entry name" value="ANKYRIN"/>
</dbReference>
<keyword evidence="2 3" id="KW-0040">ANK repeat</keyword>
<dbReference type="Gene3D" id="3.40.50.300">
    <property type="entry name" value="P-loop containing nucleotide triphosphate hydrolases"/>
    <property type="match status" value="1"/>
</dbReference>
<keyword evidence="1" id="KW-0677">Repeat</keyword>
<feature type="repeat" description="ANK" evidence="3">
    <location>
        <begin position="1674"/>
        <end position="1706"/>
    </location>
</feature>
<protein>
    <submittedName>
        <fullName evidence="4">Uncharacterized protein</fullName>
    </submittedName>
</protein>
<comment type="caution">
    <text evidence="4">The sequence shown here is derived from an EMBL/GenBank/DDBJ whole genome shotgun (WGS) entry which is preliminary data.</text>
</comment>
<evidence type="ECO:0000313" key="5">
    <source>
        <dbReference type="Proteomes" id="UP000801492"/>
    </source>
</evidence>
<feature type="repeat" description="ANK" evidence="3">
    <location>
        <begin position="1062"/>
        <end position="1094"/>
    </location>
</feature>
<dbReference type="InterPro" id="IPR027417">
    <property type="entry name" value="P-loop_NTPase"/>
</dbReference>
<dbReference type="InterPro" id="IPR002110">
    <property type="entry name" value="Ankyrin_rpt"/>
</dbReference>
<dbReference type="PANTHER" id="PTHR24123">
    <property type="entry name" value="ANKYRIN REPEAT-CONTAINING"/>
    <property type="match status" value="1"/>
</dbReference>
<dbReference type="SMART" id="SM00248">
    <property type="entry name" value="ANK"/>
    <property type="match status" value="19"/>
</dbReference>
<feature type="repeat" description="ANK" evidence="3">
    <location>
        <begin position="1187"/>
        <end position="1225"/>
    </location>
</feature>
<dbReference type="Pfam" id="PF12796">
    <property type="entry name" value="Ank_2"/>
    <property type="match status" value="4"/>
</dbReference>
<feature type="repeat" description="ANK" evidence="3">
    <location>
        <begin position="1293"/>
        <end position="1325"/>
    </location>
</feature>
<dbReference type="OrthoDB" id="8194444at2759"/>
<dbReference type="Pfam" id="PF13857">
    <property type="entry name" value="Ank_5"/>
    <property type="match status" value="1"/>
</dbReference>
<dbReference type="PANTHER" id="PTHR24123:SF33">
    <property type="entry name" value="PROTEIN HOS4"/>
    <property type="match status" value="1"/>
</dbReference>
<feature type="repeat" description="ANK" evidence="3">
    <location>
        <begin position="1226"/>
        <end position="1258"/>
    </location>
</feature>
<dbReference type="Gene3D" id="1.25.40.20">
    <property type="entry name" value="Ankyrin repeat-containing domain"/>
    <property type="match status" value="6"/>
</dbReference>
<sequence length="1744" mass="200293">MLALFSLRFLSRTKEDFWFASNVKGVGAFDDVVLRLGNQTFMLQQKHKENPDSIKLNHFLKKQTKNEFYLQKYITDMCKINKGNFPQLGSFSNINFLLYTNRTVNPCSFLVEHNASYYLSDLNSKSGLIYKIDVPQVSASFSPRDVQDVNNFYLFCNQINAKDSRNEIEEEIRKLTGNKHFKEICKDYIDFIIEWSKGNSGRQYWLTRHDVVSKLTELAFNEYEVKLLQEPYSFYENEPELIWNRIIEDKKITIINTNHHDKSILDFLLKYIGSEVRQHCNAKGNRIWSDSLSKVERQIFYGKIDSFESQMLKLSGSRAKPVLHDVYKCLWNLSKLPLLLEINKAKQYDQLLNILQLSNYYFKIIILNKSGRNLTLYGKVNRFENLQHLNREHIEEILEQQIRFQGRQEAKLEDLLDKTMIKEITTTDIINILLNNFNIGKELNSVPKYYIYRSLRNQDKTVDELNLPCCWTTVISAGPGMDNELEKKIFNRLLENKQIVILMDGFDEISISYKTEVTDIAKTFYQDNLSLYLTTRPIEKSYLEKLFNLIAWELLPFNLNHQRRFLKECLSEDEEFFANINEEPEKIVENLLTTFKENVSSYAFPPDKDDFTATPLHIKLLSEVFSEGIKINKGKFNHQFDLVDLYSMFIDMKHKILCDKFESTDSFDLHKGYQGLVALRLLYPYWEPNINEYMREQYGKTEMIQVRLLEKGGILTLSGLSENVDSEDETVKSIVGHIHQACISTRERFFIDECPFLLNVFDRLLIERGFHGDASYKNLHLYVINGQIDLIKETINVIPTILEGRDIARRSILHLIIIYMKQYPSLADISKTIIEKTSKMDLDIFGYTPIDYAFNNHFFDLAGLMIKKWPLSKINIYTPHTKALSISVTLPVVYERLKINIYNQFTSSNLLNLWEVLLAYFAYRDIMLNKVKENESINSYLRDIYPSISTNFTNLFELPQLELYKKSNLCYEVVFGRESEVKMLLKTHDKVNAKDANGLTPLHYAAFYGKTNMIKLLLSKTANPNLIDENYYIPLHYLVINDKLKPFHLLLNKSNVNADCQYYNTPLHYAVLFKRLTMIKLLLSKGAHVNLENFIELTPLHLLAQGSHMQIPPFLFNFFPMNVLAVKATEEECCDMIDLFVANGADINEHNSSGDTPLHYSAKHGNSKILSKLISDVSDVNIILNSIGNTPLHCALKVYNYRKEGYFETVNLLLLKGANVNIANAKGRTPLYYGVKYGDCRVIEKLLLRDADVNAQNETRNTLLHYAISKRRKFDITNLLLSNGANVNIKNIEGKTSLHYGVTYDDCKVVEGLMLAGADANVQDNKGNTPLHEALYIEKQTSSDVDVISNDSEMIRDHTTFPTRPRKKNLGIAKHQDLDTIQSILSQGVNVNRKDLVKSVLAGEIYTEIKPLSSFSIINDDSQMIQDRAVFPTSIKEEWNHVSSQYGIGKRQNLDTIKLLLSQGANANIKNLVGKTPVHYSIMYGDFALIEELMLYEVDVNVQDEAGNTPLHVTVFKRNDLDITRLLLSSGADVNIKNAEGATSLHYAATRCKYQIVEELISSNADINMQDNAGNTPLHYAISKECNFSDLIFSWGANPYYTIKNLDGKSPFYNCIRGICEKGFEGITVISSAAAEETTKDTSKDFLAPIQEQFDDSISLLLSNGADPNIGNFNQETPLHISVRHRDCAAAERLIRKNANVNAQDIEGNTPLDYLFGFPLHKPNIDGPIQELLESHGARRRSSL</sequence>
<feature type="repeat" description="ANK" evidence="3">
    <location>
        <begin position="1540"/>
        <end position="1572"/>
    </location>
</feature>
<evidence type="ECO:0000256" key="1">
    <source>
        <dbReference type="ARBA" id="ARBA00022737"/>
    </source>
</evidence>
<feature type="repeat" description="ANK" evidence="3">
    <location>
        <begin position="997"/>
        <end position="1029"/>
    </location>
</feature>
<organism evidence="4 5">
    <name type="scientific">Ignelater luminosus</name>
    <name type="common">Cucubano</name>
    <name type="synonym">Pyrophorus luminosus</name>
    <dbReference type="NCBI Taxonomy" id="2038154"/>
    <lineage>
        <taxon>Eukaryota</taxon>
        <taxon>Metazoa</taxon>
        <taxon>Ecdysozoa</taxon>
        <taxon>Arthropoda</taxon>
        <taxon>Hexapoda</taxon>
        <taxon>Insecta</taxon>
        <taxon>Pterygota</taxon>
        <taxon>Neoptera</taxon>
        <taxon>Endopterygota</taxon>
        <taxon>Coleoptera</taxon>
        <taxon>Polyphaga</taxon>
        <taxon>Elateriformia</taxon>
        <taxon>Elateroidea</taxon>
        <taxon>Elateridae</taxon>
        <taxon>Agrypninae</taxon>
        <taxon>Pyrophorini</taxon>
        <taxon>Ignelater</taxon>
    </lineage>
</organism>
<evidence type="ECO:0000256" key="2">
    <source>
        <dbReference type="ARBA" id="ARBA00023043"/>
    </source>
</evidence>
<feature type="repeat" description="ANK" evidence="3">
    <location>
        <begin position="1259"/>
        <end position="1292"/>
    </location>
</feature>
<dbReference type="Proteomes" id="UP000801492">
    <property type="component" value="Unassembled WGS sequence"/>
</dbReference>
<dbReference type="InterPro" id="IPR036770">
    <property type="entry name" value="Ankyrin_rpt-contain_sf"/>
</dbReference>
<dbReference type="InterPro" id="IPR051165">
    <property type="entry name" value="Multifunctional_ANK_Repeat"/>
</dbReference>
<feature type="repeat" description="ANK" evidence="3">
    <location>
        <begin position="1473"/>
        <end position="1505"/>
    </location>
</feature>
<accession>A0A8K0DBV2</accession>
<gene>
    <name evidence="4" type="ORF">ILUMI_02975</name>
</gene>
<reference evidence="4" key="1">
    <citation type="submission" date="2019-08" db="EMBL/GenBank/DDBJ databases">
        <title>The genome of the North American firefly Photinus pyralis.</title>
        <authorList>
            <consortium name="Photinus pyralis genome working group"/>
            <person name="Fallon T.R."/>
            <person name="Sander Lower S.E."/>
            <person name="Weng J.-K."/>
        </authorList>
    </citation>
    <scope>NUCLEOTIDE SEQUENCE</scope>
    <source>
        <strain evidence="4">TRF0915ILg1</strain>
        <tissue evidence="4">Whole body</tissue>
    </source>
</reference>
<evidence type="ECO:0000313" key="4">
    <source>
        <dbReference type="EMBL" id="KAF2903218.1"/>
    </source>
</evidence>
<feature type="repeat" description="ANK" evidence="3">
    <location>
        <begin position="1153"/>
        <end position="1185"/>
    </location>
</feature>
<feature type="repeat" description="ANK" evidence="3">
    <location>
        <begin position="1506"/>
        <end position="1539"/>
    </location>
</feature>
<keyword evidence="5" id="KW-1185">Reference proteome</keyword>